<accession>A0A4R6R710</accession>
<sequence>MSHSTFLPSTFNGTSTLEAPSRPASARQASAPRWPWIAIAGCVLMFAVLALNHLGQGRIDRASEALHSTWMPAVDKLADIQTQVKDLSGEATRRSAWTPGQLRGRISDDIGRFASWMALPHAGMDASTPELLRVLQQRWDDYVAMPDVDTPARAARLRDAAAALERLSAHCLAQGLAQADIAAGR</sequence>
<comment type="caution">
    <text evidence="3">The sequence shown here is derived from an EMBL/GenBank/DDBJ whole genome shotgun (WGS) entry which is preliminary data.</text>
</comment>
<name>A0A4R6R710_9BURK</name>
<keyword evidence="2" id="KW-1133">Transmembrane helix</keyword>
<dbReference type="EMBL" id="SNXW01000008">
    <property type="protein sequence ID" value="TDP81346.1"/>
    <property type="molecule type" value="Genomic_DNA"/>
</dbReference>
<feature type="region of interest" description="Disordered" evidence="1">
    <location>
        <begin position="1"/>
        <end position="24"/>
    </location>
</feature>
<dbReference type="RefSeq" id="WP_133610317.1">
    <property type="nucleotide sequence ID" value="NZ_SNXW01000008.1"/>
</dbReference>
<evidence type="ECO:0000256" key="2">
    <source>
        <dbReference type="SAM" id="Phobius"/>
    </source>
</evidence>
<keyword evidence="2" id="KW-0472">Membrane</keyword>
<reference evidence="3 4" key="1">
    <citation type="submission" date="2019-03" db="EMBL/GenBank/DDBJ databases">
        <title>Genomic Encyclopedia of Type Strains, Phase IV (KMG-IV): sequencing the most valuable type-strain genomes for metagenomic binning, comparative biology and taxonomic classification.</title>
        <authorList>
            <person name="Goeker M."/>
        </authorList>
    </citation>
    <scope>NUCLEOTIDE SEQUENCE [LARGE SCALE GENOMIC DNA]</scope>
    <source>
        <strain evidence="3 4">DSM 11901</strain>
    </source>
</reference>
<gene>
    <name evidence="3" type="ORF">EV672_108131</name>
</gene>
<feature type="compositionally biased region" description="Polar residues" evidence="1">
    <location>
        <begin position="1"/>
        <end position="18"/>
    </location>
</feature>
<feature type="transmembrane region" description="Helical" evidence="2">
    <location>
        <begin position="34"/>
        <end position="54"/>
    </location>
</feature>
<proteinExistence type="predicted"/>
<protein>
    <submittedName>
        <fullName evidence="3">Uncharacterized protein</fullName>
    </submittedName>
</protein>
<evidence type="ECO:0000313" key="4">
    <source>
        <dbReference type="Proteomes" id="UP000294593"/>
    </source>
</evidence>
<keyword evidence="2" id="KW-0812">Transmembrane</keyword>
<dbReference type="Proteomes" id="UP000294593">
    <property type="component" value="Unassembled WGS sequence"/>
</dbReference>
<evidence type="ECO:0000256" key="1">
    <source>
        <dbReference type="SAM" id="MobiDB-lite"/>
    </source>
</evidence>
<keyword evidence="4" id="KW-1185">Reference proteome</keyword>
<organism evidence="3 4">
    <name type="scientific">Aquabacterium commune</name>
    <dbReference type="NCBI Taxonomy" id="70586"/>
    <lineage>
        <taxon>Bacteria</taxon>
        <taxon>Pseudomonadati</taxon>
        <taxon>Pseudomonadota</taxon>
        <taxon>Betaproteobacteria</taxon>
        <taxon>Burkholderiales</taxon>
        <taxon>Aquabacterium</taxon>
    </lineage>
</organism>
<evidence type="ECO:0000313" key="3">
    <source>
        <dbReference type="EMBL" id="TDP81346.1"/>
    </source>
</evidence>
<dbReference type="AlphaFoldDB" id="A0A4R6R710"/>